<evidence type="ECO:0000256" key="4">
    <source>
        <dbReference type="ARBA" id="ARBA00038789"/>
    </source>
</evidence>
<dbReference type="OrthoDB" id="1707041at2759"/>
<dbReference type="Proteomes" id="UP001141552">
    <property type="component" value="Unassembled WGS sequence"/>
</dbReference>
<protein>
    <recommendedName>
        <fullName evidence="7">SHSP domain-containing protein</fullName>
    </recommendedName>
</protein>
<evidence type="ECO:0000256" key="6">
    <source>
        <dbReference type="RuleBase" id="RU003616"/>
    </source>
</evidence>
<dbReference type="Pfam" id="PF00011">
    <property type="entry name" value="HSP20"/>
    <property type="match status" value="2"/>
</dbReference>
<evidence type="ECO:0000313" key="8">
    <source>
        <dbReference type="EMBL" id="KAJ4843618.1"/>
    </source>
</evidence>
<evidence type="ECO:0000259" key="7">
    <source>
        <dbReference type="PROSITE" id="PS01031"/>
    </source>
</evidence>
<dbReference type="GO" id="GO:0005737">
    <property type="term" value="C:cytoplasm"/>
    <property type="evidence" value="ECO:0007669"/>
    <property type="project" value="UniProtKB-SubCell"/>
</dbReference>
<evidence type="ECO:0000256" key="1">
    <source>
        <dbReference type="ARBA" id="ARBA00004496"/>
    </source>
</evidence>
<comment type="caution">
    <text evidence="8">The sequence shown here is derived from an EMBL/GenBank/DDBJ whole genome shotgun (WGS) entry which is preliminary data.</text>
</comment>
<feature type="domain" description="SHSP" evidence="7">
    <location>
        <begin position="300"/>
        <end position="414"/>
    </location>
</feature>
<evidence type="ECO:0000256" key="3">
    <source>
        <dbReference type="ARBA" id="ARBA00023016"/>
    </source>
</evidence>
<reference evidence="8" key="1">
    <citation type="submission" date="2022-02" db="EMBL/GenBank/DDBJ databases">
        <authorList>
            <person name="Henning P.M."/>
            <person name="McCubbin A.G."/>
            <person name="Shore J.S."/>
        </authorList>
    </citation>
    <scope>NUCLEOTIDE SEQUENCE</scope>
    <source>
        <strain evidence="8">F60SS</strain>
        <tissue evidence="8">Leaves</tissue>
    </source>
</reference>
<dbReference type="EMBL" id="JAKUCV010002193">
    <property type="protein sequence ID" value="KAJ4843618.1"/>
    <property type="molecule type" value="Genomic_DNA"/>
</dbReference>
<dbReference type="PROSITE" id="PS01031">
    <property type="entry name" value="SHSP"/>
    <property type="match status" value="2"/>
</dbReference>
<dbReference type="CDD" id="cd06472">
    <property type="entry name" value="ACD_ScHsp26_like"/>
    <property type="match status" value="2"/>
</dbReference>
<dbReference type="AlphaFoldDB" id="A0A9Q0G4U7"/>
<feature type="domain" description="SHSP" evidence="7">
    <location>
        <begin position="109"/>
        <end position="225"/>
    </location>
</feature>
<dbReference type="InterPro" id="IPR002068">
    <property type="entry name" value="A-crystallin/Hsp20_dom"/>
</dbReference>
<name>A0A9Q0G4U7_9ROSI</name>
<keyword evidence="9" id="KW-1185">Reference proteome</keyword>
<accession>A0A9Q0G4U7</accession>
<dbReference type="InterPro" id="IPR031107">
    <property type="entry name" value="Small_HSP"/>
</dbReference>
<gene>
    <name evidence="8" type="ORF">Tsubulata_025439</name>
</gene>
<dbReference type="PANTHER" id="PTHR11527">
    <property type="entry name" value="HEAT-SHOCK PROTEIN 20 FAMILY MEMBER"/>
    <property type="match status" value="1"/>
</dbReference>
<evidence type="ECO:0000313" key="9">
    <source>
        <dbReference type="Proteomes" id="UP001141552"/>
    </source>
</evidence>
<dbReference type="Gene3D" id="2.60.40.790">
    <property type="match status" value="2"/>
</dbReference>
<sequence>MNRFLGNKSPTDTFVSPRKSPILPLLPINTYPSPVSSASTTRSKHQASNLQFCYFSVCVEKEVEKTMALIPSFFGNQRSSVFDPFSALDSWDPFRDFGFPSASSLISRENSAFVNTRVDWKETPEAHVFKADLPGLKKEEVKVEIEDDRVLQISGERNVEKEDKNDTWHRVERSTGKFSRRFRLPENAKLDGVKASMENGVLTVTVPKEEVKKPDMLPLLPINTNTSHVSSASDQFIDNQKQTPSNLCIEKVEVRETMALIPSFFGNQGSSIFDPFSALDSWDPFRDFGFPSASSLISRENSAFVNTRVDWKETPEAHVFKADLPGLKKEEVKVEIEDDRVLHISGERNVEKEDKNDTWHRVERSTGKFSRRFRLPENAKLDGVKASMENGVLTVTVPKEEVKKPDVKAIQISG</sequence>
<comment type="subcellular location">
    <subcellularLocation>
        <location evidence="1">Cytoplasm</location>
    </subcellularLocation>
</comment>
<proteinExistence type="inferred from homology"/>
<dbReference type="FunFam" id="2.60.40.790:FF:000009">
    <property type="entry name" value="17.6 kDa class I heat shock protein-like"/>
    <property type="match status" value="2"/>
</dbReference>
<evidence type="ECO:0000256" key="5">
    <source>
        <dbReference type="PROSITE-ProRule" id="PRU00285"/>
    </source>
</evidence>
<keyword evidence="2" id="KW-0963">Cytoplasm</keyword>
<comment type="subunit">
    <text evidence="4">Forms oligomeric structures.</text>
</comment>
<organism evidence="8 9">
    <name type="scientific">Turnera subulata</name>
    <dbReference type="NCBI Taxonomy" id="218843"/>
    <lineage>
        <taxon>Eukaryota</taxon>
        <taxon>Viridiplantae</taxon>
        <taxon>Streptophyta</taxon>
        <taxon>Embryophyta</taxon>
        <taxon>Tracheophyta</taxon>
        <taxon>Spermatophyta</taxon>
        <taxon>Magnoliopsida</taxon>
        <taxon>eudicotyledons</taxon>
        <taxon>Gunneridae</taxon>
        <taxon>Pentapetalae</taxon>
        <taxon>rosids</taxon>
        <taxon>fabids</taxon>
        <taxon>Malpighiales</taxon>
        <taxon>Passifloraceae</taxon>
        <taxon>Turnera</taxon>
    </lineage>
</organism>
<keyword evidence="3" id="KW-0346">Stress response</keyword>
<comment type="similarity">
    <text evidence="5 6">Belongs to the small heat shock protein (HSP20) family.</text>
</comment>
<reference evidence="8" key="2">
    <citation type="journal article" date="2023" name="Plants (Basel)">
        <title>Annotation of the Turnera subulata (Passifloraceae) Draft Genome Reveals the S-Locus Evolved after the Divergence of Turneroideae from Passifloroideae in a Stepwise Manner.</title>
        <authorList>
            <person name="Henning P.M."/>
            <person name="Roalson E.H."/>
            <person name="Mir W."/>
            <person name="McCubbin A.G."/>
            <person name="Shore J.S."/>
        </authorList>
    </citation>
    <scope>NUCLEOTIDE SEQUENCE</scope>
    <source>
        <strain evidence="8">F60SS</strain>
    </source>
</reference>
<evidence type="ECO:0000256" key="2">
    <source>
        <dbReference type="ARBA" id="ARBA00022490"/>
    </source>
</evidence>
<dbReference type="SUPFAM" id="SSF49764">
    <property type="entry name" value="HSP20-like chaperones"/>
    <property type="match status" value="2"/>
</dbReference>
<dbReference type="InterPro" id="IPR008978">
    <property type="entry name" value="HSP20-like_chaperone"/>
</dbReference>